<feature type="transmembrane region" description="Helical" evidence="6">
    <location>
        <begin position="203"/>
        <end position="221"/>
    </location>
</feature>
<evidence type="ECO:0000256" key="1">
    <source>
        <dbReference type="ARBA" id="ARBA00004141"/>
    </source>
</evidence>
<proteinExistence type="inferred from homology"/>
<keyword evidence="5 6" id="KW-0472">Membrane</keyword>
<dbReference type="GO" id="GO:0016020">
    <property type="term" value="C:membrane"/>
    <property type="evidence" value="ECO:0007669"/>
    <property type="project" value="UniProtKB-SubCell"/>
</dbReference>
<dbReference type="EMBL" id="AP011629">
    <property type="protein sequence ID" value="BAL52480.1"/>
    <property type="molecule type" value="Genomic_DNA"/>
</dbReference>
<name>H5S8J4_9BACT</name>
<evidence type="ECO:0000256" key="3">
    <source>
        <dbReference type="ARBA" id="ARBA00022692"/>
    </source>
</evidence>
<feature type="transmembrane region" description="Helical" evidence="6">
    <location>
        <begin position="6"/>
        <end position="29"/>
    </location>
</feature>
<gene>
    <name evidence="7" type="ORF">HGMM_F01E02C23</name>
</gene>
<evidence type="ECO:0000256" key="6">
    <source>
        <dbReference type="SAM" id="Phobius"/>
    </source>
</evidence>
<comment type="subcellular location">
    <subcellularLocation>
        <location evidence="1">Membrane</location>
        <topology evidence="1">Multi-pass membrane protein</topology>
    </subcellularLocation>
</comment>
<feature type="transmembrane region" description="Helical" evidence="6">
    <location>
        <begin position="106"/>
        <end position="126"/>
    </location>
</feature>
<evidence type="ECO:0000256" key="5">
    <source>
        <dbReference type="ARBA" id="ARBA00023136"/>
    </source>
</evidence>
<comment type="similarity">
    <text evidence="2">Belongs to the TerC family.</text>
</comment>
<dbReference type="InterPro" id="IPR022493">
    <property type="entry name" value="CHP03716_TM_YkoY"/>
</dbReference>
<reference evidence="7" key="1">
    <citation type="journal article" date="2005" name="Environ. Microbiol.">
        <title>Genetic and functional properties of uncultivated thermophilic crenarchaeotes from a subsurface gold mine as revealed by analysis of genome fragments.</title>
        <authorList>
            <person name="Nunoura T."/>
            <person name="Hirayama H."/>
            <person name="Takami H."/>
            <person name="Oida H."/>
            <person name="Nishi S."/>
            <person name="Shimamura S."/>
            <person name="Suzuki Y."/>
            <person name="Inagaki F."/>
            <person name="Takai K."/>
            <person name="Nealson K.H."/>
            <person name="Horikoshi K."/>
        </authorList>
    </citation>
    <scope>NUCLEOTIDE SEQUENCE</scope>
</reference>
<dbReference type="Pfam" id="PF03741">
    <property type="entry name" value="TerC"/>
    <property type="match status" value="1"/>
</dbReference>
<organism evidence="7">
    <name type="scientific">uncultured Acetothermia bacterium</name>
    <dbReference type="NCBI Taxonomy" id="236499"/>
    <lineage>
        <taxon>Bacteria</taxon>
        <taxon>Candidatus Bipolaricaulota</taxon>
        <taxon>environmental samples</taxon>
    </lineage>
</organism>
<dbReference type="InterPro" id="IPR005496">
    <property type="entry name" value="Integral_membrane_TerC"/>
</dbReference>
<feature type="transmembrane region" description="Helical" evidence="6">
    <location>
        <begin position="41"/>
        <end position="62"/>
    </location>
</feature>
<sequence length="226" mass="24917">MGIIVVIAILAMLEVILSVDNALILGIMVQRLPVSLRRKALFYGIVGAYVLRGLALICAAFFIKFWWAQALGGAYLLYVALRYFFKGRTETPHAHTTPSSQQFWGTVAQIELMDLAFAVDSVLAAVALSDQLWVICTGVFLGIAALRLLASFFVGLLERYPRFKTVAYVIVALAGVKLIAEGWDKFAEQVLSKSEWALHLDKAVFSLFILGVLGVGAFWAIRTNRT</sequence>
<feature type="transmembrane region" description="Helical" evidence="6">
    <location>
        <begin position="68"/>
        <end position="85"/>
    </location>
</feature>
<protein>
    <submittedName>
        <fullName evidence="7">TerC family protein</fullName>
    </submittedName>
</protein>
<evidence type="ECO:0000313" key="7">
    <source>
        <dbReference type="EMBL" id="BAL52480.1"/>
    </source>
</evidence>
<dbReference type="PANTHER" id="PTHR30238:SF4">
    <property type="entry name" value="SLL1022 PROTEIN"/>
    <property type="match status" value="1"/>
</dbReference>
<dbReference type="AlphaFoldDB" id="H5S8J4"/>
<evidence type="ECO:0000256" key="2">
    <source>
        <dbReference type="ARBA" id="ARBA00007511"/>
    </source>
</evidence>
<accession>H5S8J4</accession>
<keyword evidence="4 6" id="KW-1133">Transmembrane helix</keyword>
<dbReference type="NCBIfam" id="TIGR03716">
    <property type="entry name" value="R_switched_YkoY"/>
    <property type="match status" value="1"/>
</dbReference>
<dbReference type="PANTHER" id="PTHR30238">
    <property type="entry name" value="MEMBRANE BOUND PREDICTED REDOX MODULATOR"/>
    <property type="match status" value="1"/>
</dbReference>
<feature type="transmembrane region" description="Helical" evidence="6">
    <location>
        <begin position="132"/>
        <end position="154"/>
    </location>
</feature>
<feature type="transmembrane region" description="Helical" evidence="6">
    <location>
        <begin position="166"/>
        <end position="183"/>
    </location>
</feature>
<keyword evidence="3 6" id="KW-0812">Transmembrane</keyword>
<evidence type="ECO:0000256" key="4">
    <source>
        <dbReference type="ARBA" id="ARBA00022989"/>
    </source>
</evidence>
<reference evidence="7" key="2">
    <citation type="journal article" date="2012" name="PLoS ONE">
        <title>A Deeply Branching Thermophilic Bacterium with an Ancient Acetyl-CoA Pathway Dominates a Subsurface Ecosystem.</title>
        <authorList>
            <person name="Takami H."/>
            <person name="Noguchi H."/>
            <person name="Takaki Y."/>
            <person name="Uchiyama I."/>
            <person name="Toyoda A."/>
            <person name="Nishi S."/>
            <person name="Chee G.-J."/>
            <person name="Arai W."/>
            <person name="Nunoura T."/>
            <person name="Itoh T."/>
            <person name="Hattori M."/>
            <person name="Takai K."/>
        </authorList>
    </citation>
    <scope>NUCLEOTIDE SEQUENCE</scope>
</reference>